<evidence type="ECO:0000256" key="6">
    <source>
        <dbReference type="ARBA" id="ARBA00023139"/>
    </source>
</evidence>
<dbReference type="InterPro" id="IPR022742">
    <property type="entry name" value="Hydrolase_4"/>
</dbReference>
<evidence type="ECO:0000259" key="11">
    <source>
        <dbReference type="Pfam" id="PF12146"/>
    </source>
</evidence>
<dbReference type="OrthoDB" id="446723at2759"/>
<dbReference type="FunFam" id="3.40.50.1820:FF:000008">
    <property type="entry name" value="Alpha/beta hydrolase domain-containing protein 17B"/>
    <property type="match status" value="1"/>
</dbReference>
<gene>
    <name evidence="12" type="ORF">BLA29_009908</name>
</gene>
<dbReference type="EMBL" id="MUJZ01034935">
    <property type="protein sequence ID" value="OTF76970.1"/>
    <property type="molecule type" value="Genomic_DNA"/>
</dbReference>
<evidence type="ECO:0000256" key="10">
    <source>
        <dbReference type="ARBA" id="ARBA00047337"/>
    </source>
</evidence>
<dbReference type="PANTHER" id="PTHR12277:SF81">
    <property type="entry name" value="PROTEIN ABHD13"/>
    <property type="match status" value="1"/>
</dbReference>
<evidence type="ECO:0000256" key="4">
    <source>
        <dbReference type="ARBA" id="ARBA00022801"/>
    </source>
</evidence>
<dbReference type="GO" id="GO:0008474">
    <property type="term" value="F:palmitoyl-(protein) hydrolase activity"/>
    <property type="evidence" value="ECO:0007669"/>
    <property type="project" value="UniProtKB-EC"/>
</dbReference>
<dbReference type="GO" id="GO:0005886">
    <property type="term" value="C:plasma membrane"/>
    <property type="evidence" value="ECO:0007669"/>
    <property type="project" value="UniProtKB-SubCell"/>
</dbReference>
<keyword evidence="13" id="KW-1185">Reference proteome</keyword>
<protein>
    <recommendedName>
        <fullName evidence="2">palmitoyl-protein hydrolase</fullName>
        <ecNumber evidence="2">3.1.2.22</ecNumber>
    </recommendedName>
</protein>
<dbReference type="InterPro" id="IPR029058">
    <property type="entry name" value="AB_hydrolase_fold"/>
</dbReference>
<evidence type="ECO:0000256" key="2">
    <source>
        <dbReference type="ARBA" id="ARBA00012423"/>
    </source>
</evidence>
<evidence type="ECO:0000256" key="1">
    <source>
        <dbReference type="ARBA" id="ARBA00004236"/>
    </source>
</evidence>
<evidence type="ECO:0000256" key="3">
    <source>
        <dbReference type="ARBA" id="ARBA00022475"/>
    </source>
</evidence>
<dbReference type="AlphaFoldDB" id="A0A1Y3B7W0"/>
<reference evidence="12 13" key="1">
    <citation type="submission" date="2017-03" db="EMBL/GenBank/DDBJ databases">
        <title>Genome Survey of Euroglyphus maynei.</title>
        <authorList>
            <person name="Arlian L.G."/>
            <person name="Morgan M.S."/>
            <person name="Rider S.D."/>
        </authorList>
    </citation>
    <scope>NUCLEOTIDE SEQUENCE [LARGE SCALE GENOMIC DNA]</scope>
    <source>
        <strain evidence="12">Arlian Lab</strain>
        <tissue evidence="12">Whole body</tissue>
    </source>
</reference>
<dbReference type="PANTHER" id="PTHR12277">
    <property type="entry name" value="ALPHA/BETA HYDROLASE DOMAIN-CONTAINING PROTEIN"/>
    <property type="match status" value="1"/>
</dbReference>
<evidence type="ECO:0000256" key="5">
    <source>
        <dbReference type="ARBA" id="ARBA00023136"/>
    </source>
</evidence>
<dbReference type="EC" id="3.1.2.22" evidence="2"/>
<dbReference type="GO" id="GO:0010008">
    <property type="term" value="C:endosome membrane"/>
    <property type="evidence" value="ECO:0007669"/>
    <property type="project" value="TreeGrafter"/>
</dbReference>
<comment type="catalytic activity">
    <reaction evidence="10">
        <text>S-hexadecanoyl-L-cysteinyl-[protein] + H2O = L-cysteinyl-[protein] + hexadecanoate + H(+)</text>
        <dbReference type="Rhea" id="RHEA:19233"/>
        <dbReference type="Rhea" id="RHEA-COMP:10131"/>
        <dbReference type="Rhea" id="RHEA-COMP:11032"/>
        <dbReference type="ChEBI" id="CHEBI:7896"/>
        <dbReference type="ChEBI" id="CHEBI:15377"/>
        <dbReference type="ChEBI" id="CHEBI:15378"/>
        <dbReference type="ChEBI" id="CHEBI:29950"/>
        <dbReference type="ChEBI" id="CHEBI:74151"/>
        <dbReference type="EC" id="3.1.2.22"/>
    </reaction>
</comment>
<keyword evidence="6" id="KW-0564">Palmitate</keyword>
<dbReference type="Proteomes" id="UP000194236">
    <property type="component" value="Unassembled WGS sequence"/>
</dbReference>
<organism evidence="12 13">
    <name type="scientific">Euroglyphus maynei</name>
    <name type="common">Mayne's house dust mite</name>
    <dbReference type="NCBI Taxonomy" id="6958"/>
    <lineage>
        <taxon>Eukaryota</taxon>
        <taxon>Metazoa</taxon>
        <taxon>Ecdysozoa</taxon>
        <taxon>Arthropoda</taxon>
        <taxon>Chelicerata</taxon>
        <taxon>Arachnida</taxon>
        <taxon>Acari</taxon>
        <taxon>Acariformes</taxon>
        <taxon>Sarcoptiformes</taxon>
        <taxon>Astigmata</taxon>
        <taxon>Psoroptidia</taxon>
        <taxon>Analgoidea</taxon>
        <taxon>Pyroglyphidae</taxon>
        <taxon>Pyroglyphinae</taxon>
        <taxon>Euroglyphus</taxon>
    </lineage>
</organism>
<dbReference type="Pfam" id="PF12146">
    <property type="entry name" value="Hydrolase_4"/>
    <property type="match status" value="1"/>
</dbReference>
<evidence type="ECO:0000256" key="8">
    <source>
        <dbReference type="ARBA" id="ARBA00038397"/>
    </source>
</evidence>
<evidence type="ECO:0000313" key="13">
    <source>
        <dbReference type="Proteomes" id="UP000194236"/>
    </source>
</evidence>
<evidence type="ECO:0000256" key="7">
    <source>
        <dbReference type="ARBA" id="ARBA00023288"/>
    </source>
</evidence>
<comment type="similarity">
    <text evidence="8">Belongs to the AB hydrolase superfamily. ABHD17 family.</text>
</comment>
<name>A0A1Y3B7W0_EURMA</name>
<keyword evidence="3" id="KW-1003">Cell membrane</keyword>
<keyword evidence="7" id="KW-0449">Lipoprotein</keyword>
<proteinExistence type="inferred from homology"/>
<keyword evidence="4 12" id="KW-0378">Hydrolase</keyword>
<evidence type="ECO:0000313" key="12">
    <source>
        <dbReference type="EMBL" id="OTF76970.1"/>
    </source>
</evidence>
<keyword evidence="5" id="KW-0472">Membrane</keyword>
<feature type="domain" description="Serine aminopeptidase S33" evidence="11">
    <location>
        <begin position="16"/>
        <end position="125"/>
    </location>
</feature>
<evidence type="ECO:0000256" key="9">
    <source>
        <dbReference type="ARBA" id="ARBA00046278"/>
    </source>
</evidence>
<dbReference type="SUPFAM" id="SSF53474">
    <property type="entry name" value="alpha/beta-Hydrolases"/>
    <property type="match status" value="1"/>
</dbReference>
<comment type="subcellular location">
    <subcellularLocation>
        <location evidence="1">Cell membrane</location>
    </subcellularLocation>
    <subcellularLocation>
        <location evidence="9">Endomembrane system</location>
        <topology evidence="9">Lipid-anchor</topology>
        <orientation evidence="9">Cytoplasmic side</orientation>
    </subcellularLocation>
</comment>
<comment type="caution">
    <text evidence="12">The sequence shown here is derived from an EMBL/GenBank/DDBJ whole genome shotgun (WGS) entry which is preliminary data.</text>
</comment>
<accession>A0A1Y3B7W0</accession>
<dbReference type="Gene3D" id="3.40.50.1820">
    <property type="entry name" value="alpha/beta hydrolase"/>
    <property type="match status" value="1"/>
</dbReference>
<sequence>MIGSSIIGMYVRATANPKYTILFSHGNAVDLGQMSSFYLGLGTRINCNIFSYDYSGYGASTGKPSEKNLYADINAAWLTLRSKYGVSPDKIILYGQSIGTVPSVDLASRYELGAVILHSPLMSGMRVAFPNTKRTWFFDAFPSIDKVPKINSPVLVIHGTEDDVIDFSHGLAIYERCTRAVEPLWVEGAGHNDIELYCQYLERLKKFISVDLPASGSMAASTTTTTNQS</sequence>